<organism evidence="2 3">
    <name type="scientific">Scomber scombrus</name>
    <name type="common">Atlantic mackerel</name>
    <name type="synonym">Scomber vernalis</name>
    <dbReference type="NCBI Taxonomy" id="13677"/>
    <lineage>
        <taxon>Eukaryota</taxon>
        <taxon>Metazoa</taxon>
        <taxon>Chordata</taxon>
        <taxon>Craniata</taxon>
        <taxon>Vertebrata</taxon>
        <taxon>Euteleostomi</taxon>
        <taxon>Actinopterygii</taxon>
        <taxon>Neopterygii</taxon>
        <taxon>Teleostei</taxon>
        <taxon>Neoteleostei</taxon>
        <taxon>Acanthomorphata</taxon>
        <taxon>Pelagiaria</taxon>
        <taxon>Scombriformes</taxon>
        <taxon>Scombridae</taxon>
        <taxon>Scomber</taxon>
    </lineage>
</organism>
<feature type="region of interest" description="Disordered" evidence="1">
    <location>
        <begin position="74"/>
        <end position="113"/>
    </location>
</feature>
<dbReference type="EMBL" id="CAWUFR010000027">
    <property type="protein sequence ID" value="CAK6956914.1"/>
    <property type="molecule type" value="Genomic_DNA"/>
</dbReference>
<evidence type="ECO:0000313" key="2">
    <source>
        <dbReference type="EMBL" id="CAK6956914.1"/>
    </source>
</evidence>
<comment type="caution">
    <text evidence="2">The sequence shown here is derived from an EMBL/GenBank/DDBJ whole genome shotgun (WGS) entry which is preliminary data.</text>
</comment>
<accession>A0AAV1NEV1</accession>
<proteinExistence type="predicted"/>
<sequence>MQPYRQPRMGPDSGLSRPLLLSSALGLIAHSQLAFTPDGATLPGPGPAVLGPPLIGQPTCSPAARDMIDKCTVGYDNTRGKRGIEKTSGETGSLHQHDAPGLPKQPAQKDLLD</sequence>
<gene>
    <name evidence="2" type="ORF">FSCOSCO3_A006401</name>
</gene>
<protein>
    <submittedName>
        <fullName evidence="2">Uncharacterized protein</fullName>
    </submittedName>
</protein>
<evidence type="ECO:0000313" key="3">
    <source>
        <dbReference type="Proteomes" id="UP001314229"/>
    </source>
</evidence>
<dbReference type="AlphaFoldDB" id="A0AAV1NEV1"/>
<evidence type="ECO:0000256" key="1">
    <source>
        <dbReference type="SAM" id="MobiDB-lite"/>
    </source>
</evidence>
<reference evidence="2 3" key="1">
    <citation type="submission" date="2024-01" db="EMBL/GenBank/DDBJ databases">
        <authorList>
            <person name="Alioto T."/>
            <person name="Alioto T."/>
            <person name="Gomez Garrido J."/>
        </authorList>
    </citation>
    <scope>NUCLEOTIDE SEQUENCE [LARGE SCALE GENOMIC DNA]</scope>
</reference>
<name>A0AAV1NEV1_SCOSC</name>
<dbReference type="Proteomes" id="UP001314229">
    <property type="component" value="Unassembled WGS sequence"/>
</dbReference>
<keyword evidence="3" id="KW-1185">Reference proteome</keyword>
<feature type="compositionally biased region" description="Basic and acidic residues" evidence="1">
    <location>
        <begin position="78"/>
        <end position="88"/>
    </location>
</feature>